<protein>
    <submittedName>
        <fullName evidence="1">Hybrid nrps pks</fullName>
    </submittedName>
</protein>
<reference evidence="1 2" key="1">
    <citation type="journal article" date="2020" name="Phytopathology">
        <title>Genome Sequence Resources of Colletotrichum truncatum, C. plurivorum, C. musicola, and C. sojae: Four Species Pathogenic to Soybean (Glycine max).</title>
        <authorList>
            <person name="Rogerio F."/>
            <person name="Boufleur T.R."/>
            <person name="Ciampi-Guillardi M."/>
            <person name="Sukno S.A."/>
            <person name="Thon M.R."/>
            <person name="Massola Junior N.S."/>
            <person name="Baroncelli R."/>
        </authorList>
    </citation>
    <scope>NUCLEOTIDE SEQUENCE [LARGE SCALE GENOMIC DNA]</scope>
    <source>
        <strain evidence="1 2">CMES1059</strain>
    </source>
</reference>
<proteinExistence type="predicted"/>
<comment type="caution">
    <text evidence="1">The sequence shown here is derived from an EMBL/GenBank/DDBJ whole genome shotgun (WGS) entry which is preliminary data.</text>
</comment>
<sequence>MTLRNGDAPIAVVAGANIILTPEPYIGESKLKMLSHDSRSRMWDEDAKGYARGDGVAALILKPLSAAIADGDRIESVIRECLVNQDGRTSEGITVPSSEAQAELIQRTYAKAGLDATNPKHRCQYFEAHGTGTGAGDPREARAIATAFFGSSHRSKDPTDKLFVGSIKTIIGHTEGTAGIAGIMKASLALQHGEIPPNLLFNQLSPAVAPFYDSLEIPTTVQKWPYLPSGVPRRASINSFGFGGTNAHVILESYDQEEAGNKISNGDSNLRDVWLSPFILSASSEKSMRALIQRYISYLEEKPNTNIRDLLFTLNRRSVLPYRVSFPAQSVSDLVAKLVEWLKKAKASPNAQLSTRYSGGSGSNILGVFTGQGAQWASMGKGLLSAFPQIRATLDDLDRSLATLPHNDRPQWSITSELEADRSISRIDSAAFSQPLCTALQIVLVDLLRSAGIRFKAVVGHSSGEIAAAYAAGFITASHAIRIAYYRGKATESAGANRSQKGAMMAIGTSLEDAEELCNVDTLEGRIWIAAVNSPSSITLSGDADAIEEARLILEDEGKFAKILKVDKAYHSDHMLPCVEPYLQAMINCDIRHGQHGDGTCTWYSSVHADTKIEPFNRELRGEYWCDNMARPVLFSNAVRNAWEKQGPFDAVVEVGAHPALRGPFLQILQESETSIPSVLYSGLLSRNRDDIESFAQGIGALWQSLSSGSVDIDRLNRKIAPNQPSPRLLKDLPSYTWDHDRIYWHESRLSRAYRTRKSRPHPLLGTLTSDGVEKEIRWRNILRLSEVPWVKGHTLQGQVVFPAAGYIVTAMEAALALSGDRLPQLLSVNSVVIHRALTIEEGIDVETLVSLSDICNENIDVASAEFRYYALLRQDATNLTLLASASVELSLSPSTESELETSEALLFRTESDQPNLLAVDTSDFYDFLDEVGYGYTGPFQALNSMQRKLDYGTGKIEIYEEDWDNTMVLMHPAFLDASFQAIFLAMGWPRDAGLVEVFVPTEFQSIKVDVPKWRIATSQATTQMMFDSRLRQLPESITGDVDVFSTIDNDTTLIQVENIKVVPFSPESTASNRQLYAKTVYWPVTIDGLEASGGRLPTDQELEMAWDLERVAIYFLRTIEDEFPGSNSRSGIALHHQYFFDFSHSILSRVSGGTMPYAKKEWLNDTWDDVADIFQRYPESLDLQLMKKVGVNMAAAIRGEVNMVEVLFKDDFMDRFYAGALGLDLTMDWLGRIAIQLSRRYPHMKILELGAGTGGATKSVF</sequence>
<evidence type="ECO:0000313" key="1">
    <source>
        <dbReference type="EMBL" id="KAL0937411.1"/>
    </source>
</evidence>
<organism evidence="1 2">
    <name type="scientific">Colletotrichum truncatum</name>
    <name type="common">Anthracnose fungus</name>
    <name type="synonym">Colletotrichum capsici</name>
    <dbReference type="NCBI Taxonomy" id="5467"/>
    <lineage>
        <taxon>Eukaryota</taxon>
        <taxon>Fungi</taxon>
        <taxon>Dikarya</taxon>
        <taxon>Ascomycota</taxon>
        <taxon>Pezizomycotina</taxon>
        <taxon>Sordariomycetes</taxon>
        <taxon>Hypocreomycetidae</taxon>
        <taxon>Glomerellales</taxon>
        <taxon>Glomerellaceae</taxon>
        <taxon>Colletotrichum</taxon>
        <taxon>Colletotrichum truncatum species complex</taxon>
    </lineage>
</organism>
<accession>A0ACC3Z010</accession>
<evidence type="ECO:0000313" key="2">
    <source>
        <dbReference type="Proteomes" id="UP000805649"/>
    </source>
</evidence>
<gene>
    <name evidence="1" type="ORF">CTRU02_207142</name>
</gene>
<keyword evidence="2" id="KW-1185">Reference proteome</keyword>
<dbReference type="Proteomes" id="UP000805649">
    <property type="component" value="Unassembled WGS sequence"/>
</dbReference>
<dbReference type="EMBL" id="VUJX02000004">
    <property type="protein sequence ID" value="KAL0937411.1"/>
    <property type="molecule type" value="Genomic_DNA"/>
</dbReference>
<name>A0ACC3Z010_COLTU</name>